<name>A0A0F8ZW81_9ZZZZ</name>
<dbReference type="AlphaFoldDB" id="A0A0F8ZW81"/>
<protein>
    <submittedName>
        <fullName evidence="1">Uncharacterized protein</fullName>
    </submittedName>
</protein>
<dbReference type="EMBL" id="LAZR01049213">
    <property type="protein sequence ID" value="KKK90165.1"/>
    <property type="molecule type" value="Genomic_DNA"/>
</dbReference>
<comment type="caution">
    <text evidence="1">The sequence shown here is derived from an EMBL/GenBank/DDBJ whole genome shotgun (WGS) entry which is preliminary data.</text>
</comment>
<reference evidence="1" key="1">
    <citation type="journal article" date="2015" name="Nature">
        <title>Complex archaea that bridge the gap between prokaryotes and eukaryotes.</title>
        <authorList>
            <person name="Spang A."/>
            <person name="Saw J.H."/>
            <person name="Jorgensen S.L."/>
            <person name="Zaremba-Niedzwiedzka K."/>
            <person name="Martijn J."/>
            <person name="Lind A.E."/>
            <person name="van Eijk R."/>
            <person name="Schleper C."/>
            <person name="Guy L."/>
            <person name="Ettema T.J."/>
        </authorList>
    </citation>
    <scope>NUCLEOTIDE SEQUENCE</scope>
</reference>
<sequence>LQVEKALTISFIESLIDTSVVLREQTDSFSFDESLIRVFEAQRALTDSFGVSESEMFDSILNIIDSLSLSELLLLLTSSQISKEEILTLSEVIQVKFPEIWEYFIRIK</sequence>
<feature type="non-terminal residue" evidence="1">
    <location>
        <position position="1"/>
    </location>
</feature>
<organism evidence="1">
    <name type="scientific">marine sediment metagenome</name>
    <dbReference type="NCBI Taxonomy" id="412755"/>
    <lineage>
        <taxon>unclassified sequences</taxon>
        <taxon>metagenomes</taxon>
        <taxon>ecological metagenomes</taxon>
    </lineage>
</organism>
<proteinExistence type="predicted"/>
<evidence type="ECO:0000313" key="1">
    <source>
        <dbReference type="EMBL" id="KKK90165.1"/>
    </source>
</evidence>
<gene>
    <name evidence="1" type="ORF">LCGC14_2725830</name>
</gene>
<accession>A0A0F8ZW81</accession>